<proteinExistence type="predicted"/>
<keyword evidence="3" id="KW-0808">Transferase</keyword>
<dbReference type="EC" id="2.4.-.-" evidence="3"/>
<dbReference type="Pfam" id="PF00534">
    <property type="entry name" value="Glycos_transf_1"/>
    <property type="match status" value="1"/>
</dbReference>
<dbReference type="EMBL" id="JBHSHC010000108">
    <property type="protein sequence ID" value="MFC4768601.1"/>
    <property type="molecule type" value="Genomic_DNA"/>
</dbReference>
<evidence type="ECO:0000259" key="1">
    <source>
        <dbReference type="Pfam" id="PF00534"/>
    </source>
</evidence>
<dbReference type="InterPro" id="IPR001296">
    <property type="entry name" value="Glyco_trans_1"/>
</dbReference>
<gene>
    <name evidence="3" type="ORF">ACFO8Q_14745</name>
</gene>
<organism evidence="3 4">
    <name type="scientific">Effusibacillus consociatus</name>
    <dbReference type="NCBI Taxonomy" id="1117041"/>
    <lineage>
        <taxon>Bacteria</taxon>
        <taxon>Bacillati</taxon>
        <taxon>Bacillota</taxon>
        <taxon>Bacilli</taxon>
        <taxon>Bacillales</taxon>
        <taxon>Alicyclobacillaceae</taxon>
        <taxon>Effusibacillus</taxon>
    </lineage>
</organism>
<evidence type="ECO:0000313" key="4">
    <source>
        <dbReference type="Proteomes" id="UP001596002"/>
    </source>
</evidence>
<keyword evidence="3" id="KW-0328">Glycosyltransferase</keyword>
<keyword evidence="4" id="KW-1185">Reference proteome</keyword>
<dbReference type="Gene3D" id="3.40.50.2000">
    <property type="entry name" value="Glycogen Phosphorylase B"/>
    <property type="match status" value="2"/>
</dbReference>
<dbReference type="SUPFAM" id="SSF53756">
    <property type="entry name" value="UDP-Glycosyltransferase/glycogen phosphorylase"/>
    <property type="match status" value="1"/>
</dbReference>
<name>A0ABV9Q243_9BACL</name>
<sequence>MRILLATFWVLPHVGGVNTYLQVLKKGLEERGHKVDILGTHPGMNHVHLITDNRRVKKQDILFTLNDTMVDYFQQELPGVDNWVSHRYIERQVFELASALIGINDYDVIHTQDVISTRTFSRIIPKKTPLVATIHGLLMDEFFTTGEITQEDSMRWKYSFVEEHLGASSAAVTILPTEWLRREHINRFFVSPEKLTVIPYGLNTEPYIREAEAIERTPRTDGKMVIICPARLVPYKGQRYLLEALAELIKVRDDFVCRFAGGGQQRAELEQITQQLNLQNHVQFLGNRNDILYLLKQADLFVLPSLVENHSLAVMEAQLLELPVITTRVGGNTELVTHLHTGILVEPRNSQELYQAILMLMNDPDLRNKLCINSKKWARKYWHPNRMVERTLDVYKEVMDKYK</sequence>
<dbReference type="Proteomes" id="UP001596002">
    <property type="component" value="Unassembled WGS sequence"/>
</dbReference>
<dbReference type="PANTHER" id="PTHR12526">
    <property type="entry name" value="GLYCOSYLTRANSFERASE"/>
    <property type="match status" value="1"/>
</dbReference>
<dbReference type="InterPro" id="IPR028098">
    <property type="entry name" value="Glyco_trans_4-like_N"/>
</dbReference>
<dbReference type="CDD" id="cd03801">
    <property type="entry name" value="GT4_PimA-like"/>
    <property type="match status" value="1"/>
</dbReference>
<evidence type="ECO:0000313" key="3">
    <source>
        <dbReference type="EMBL" id="MFC4768601.1"/>
    </source>
</evidence>
<feature type="domain" description="Glycosyl transferase family 1" evidence="1">
    <location>
        <begin position="214"/>
        <end position="377"/>
    </location>
</feature>
<dbReference type="Pfam" id="PF13439">
    <property type="entry name" value="Glyco_transf_4"/>
    <property type="match status" value="1"/>
</dbReference>
<evidence type="ECO:0000259" key="2">
    <source>
        <dbReference type="Pfam" id="PF13439"/>
    </source>
</evidence>
<dbReference type="GO" id="GO:0016757">
    <property type="term" value="F:glycosyltransferase activity"/>
    <property type="evidence" value="ECO:0007669"/>
    <property type="project" value="UniProtKB-KW"/>
</dbReference>
<protein>
    <submittedName>
        <fullName evidence="3">Glycosyltransferase family 4 protein</fullName>
        <ecNumber evidence="3">2.4.-.-</ecNumber>
    </submittedName>
</protein>
<comment type="caution">
    <text evidence="3">The sequence shown here is derived from an EMBL/GenBank/DDBJ whole genome shotgun (WGS) entry which is preliminary data.</text>
</comment>
<dbReference type="RefSeq" id="WP_380026551.1">
    <property type="nucleotide sequence ID" value="NZ_JBHSHC010000108.1"/>
</dbReference>
<feature type="domain" description="Glycosyltransferase subfamily 4-like N-terminal" evidence="2">
    <location>
        <begin position="14"/>
        <end position="205"/>
    </location>
</feature>
<accession>A0ABV9Q243</accession>
<reference evidence="4" key="1">
    <citation type="journal article" date="2019" name="Int. J. Syst. Evol. Microbiol.">
        <title>The Global Catalogue of Microorganisms (GCM) 10K type strain sequencing project: providing services to taxonomists for standard genome sequencing and annotation.</title>
        <authorList>
            <consortium name="The Broad Institute Genomics Platform"/>
            <consortium name="The Broad Institute Genome Sequencing Center for Infectious Disease"/>
            <person name="Wu L."/>
            <person name="Ma J."/>
        </authorList>
    </citation>
    <scope>NUCLEOTIDE SEQUENCE [LARGE SCALE GENOMIC DNA]</scope>
    <source>
        <strain evidence="4">WYCCWR 12678</strain>
    </source>
</reference>
<dbReference type="PANTHER" id="PTHR12526:SF634">
    <property type="entry name" value="BLL3361 PROTEIN"/>
    <property type="match status" value="1"/>
</dbReference>